<dbReference type="EMBL" id="BK032595">
    <property type="protein sequence ID" value="DAF50245.1"/>
    <property type="molecule type" value="Genomic_DNA"/>
</dbReference>
<accession>A0A8S5SGW9</accession>
<keyword evidence="1" id="KW-1133">Transmembrane helix</keyword>
<sequence length="140" mass="16163">MKIVKKIIEALILTIIGGLLYVFLETLWRGYSHWAMIFVGGLAFLAVGAINEIIPWNMPLYQQMAIGSLVITGIEFVSGCVLNLWLKMNVWDYSNLPFNIKGQICLPFTILWFFLSLVAIVLDDYLRWKLFDEEKPNYIL</sequence>
<feature type="transmembrane region" description="Helical" evidence="1">
    <location>
        <begin position="34"/>
        <end position="54"/>
    </location>
</feature>
<feature type="transmembrane region" description="Helical" evidence="1">
    <location>
        <begin position="106"/>
        <end position="126"/>
    </location>
</feature>
<organism evidence="2">
    <name type="scientific">Siphoviridae sp. ctBCr48</name>
    <dbReference type="NCBI Taxonomy" id="2827802"/>
    <lineage>
        <taxon>Viruses</taxon>
        <taxon>Duplodnaviria</taxon>
        <taxon>Heunggongvirae</taxon>
        <taxon>Uroviricota</taxon>
        <taxon>Caudoviricetes</taxon>
    </lineage>
</organism>
<keyword evidence="1" id="KW-0812">Transmembrane</keyword>
<name>A0A8S5SGW9_9CAUD</name>
<evidence type="ECO:0000256" key="1">
    <source>
        <dbReference type="SAM" id="Phobius"/>
    </source>
</evidence>
<feature type="transmembrane region" description="Helical" evidence="1">
    <location>
        <begin position="7"/>
        <end position="28"/>
    </location>
</feature>
<feature type="transmembrane region" description="Helical" evidence="1">
    <location>
        <begin position="66"/>
        <end position="86"/>
    </location>
</feature>
<dbReference type="Pfam" id="PF06541">
    <property type="entry name" value="ABC_trans_CmpB"/>
    <property type="match status" value="1"/>
</dbReference>
<evidence type="ECO:0000313" key="2">
    <source>
        <dbReference type="EMBL" id="DAF50245.1"/>
    </source>
</evidence>
<keyword evidence="1" id="KW-0472">Membrane</keyword>
<dbReference type="InterPro" id="IPR010540">
    <property type="entry name" value="CmpB_TMEM229"/>
</dbReference>
<proteinExistence type="predicted"/>
<reference evidence="2" key="1">
    <citation type="journal article" date="2021" name="Proc. Natl. Acad. Sci. U.S.A.">
        <title>A Catalog of Tens of Thousands of Viruses from Human Metagenomes Reveals Hidden Associations with Chronic Diseases.</title>
        <authorList>
            <person name="Tisza M.J."/>
            <person name="Buck C.B."/>
        </authorList>
    </citation>
    <scope>NUCLEOTIDE SEQUENCE</scope>
    <source>
        <strain evidence="2">CtBCr48</strain>
    </source>
</reference>
<protein>
    <submittedName>
        <fullName evidence="2">Putative membrane protein</fullName>
    </submittedName>
</protein>